<evidence type="ECO:0000259" key="2">
    <source>
        <dbReference type="Pfam" id="PF00534"/>
    </source>
</evidence>
<accession>A0ABT7KZJ8</accession>
<feature type="domain" description="Glycosyltransferase subfamily 4-like N-terminal" evidence="3">
    <location>
        <begin position="62"/>
        <end position="171"/>
    </location>
</feature>
<dbReference type="InterPro" id="IPR028098">
    <property type="entry name" value="Glyco_trans_4-like_N"/>
</dbReference>
<dbReference type="Gene3D" id="3.40.50.2000">
    <property type="entry name" value="Glycogen Phosphorylase B"/>
    <property type="match status" value="2"/>
</dbReference>
<evidence type="ECO:0000313" key="5">
    <source>
        <dbReference type="Proteomes" id="UP001235343"/>
    </source>
</evidence>
<evidence type="ECO:0000313" key="4">
    <source>
        <dbReference type="EMBL" id="MDL4838888.1"/>
    </source>
</evidence>
<organism evidence="4 5">
    <name type="scientific">Aquibacillus rhizosphaerae</name>
    <dbReference type="NCBI Taxonomy" id="3051431"/>
    <lineage>
        <taxon>Bacteria</taxon>
        <taxon>Bacillati</taxon>
        <taxon>Bacillota</taxon>
        <taxon>Bacilli</taxon>
        <taxon>Bacillales</taxon>
        <taxon>Bacillaceae</taxon>
        <taxon>Aquibacillus</taxon>
    </lineage>
</organism>
<dbReference type="RefSeq" id="WP_285929651.1">
    <property type="nucleotide sequence ID" value="NZ_JASTZU010000001.1"/>
</dbReference>
<dbReference type="EMBL" id="JASTZU010000001">
    <property type="protein sequence ID" value="MDL4838888.1"/>
    <property type="molecule type" value="Genomic_DNA"/>
</dbReference>
<dbReference type="GO" id="GO:0016757">
    <property type="term" value="F:glycosyltransferase activity"/>
    <property type="evidence" value="ECO:0007669"/>
    <property type="project" value="UniProtKB-KW"/>
</dbReference>
<evidence type="ECO:0000256" key="1">
    <source>
        <dbReference type="ARBA" id="ARBA00022679"/>
    </source>
</evidence>
<protein>
    <submittedName>
        <fullName evidence="4">Glycosyltransferase</fullName>
        <ecNumber evidence="4">2.4.-.-</ecNumber>
    </submittedName>
</protein>
<dbReference type="PANTHER" id="PTHR46401">
    <property type="entry name" value="GLYCOSYLTRANSFERASE WBBK-RELATED"/>
    <property type="match status" value="1"/>
</dbReference>
<dbReference type="EC" id="2.4.-.-" evidence="4"/>
<keyword evidence="4" id="KW-0328">Glycosyltransferase</keyword>
<evidence type="ECO:0000259" key="3">
    <source>
        <dbReference type="Pfam" id="PF13439"/>
    </source>
</evidence>
<reference evidence="4 5" key="1">
    <citation type="submission" date="2023-06" db="EMBL/GenBank/DDBJ databases">
        <title>Aquibacillus rhizosphaerae LR5S19.</title>
        <authorList>
            <person name="Sun J.-Q."/>
        </authorList>
    </citation>
    <scope>NUCLEOTIDE SEQUENCE [LARGE SCALE GENOMIC DNA]</scope>
    <source>
        <strain evidence="4 5">LR5S19</strain>
    </source>
</reference>
<proteinExistence type="predicted"/>
<comment type="caution">
    <text evidence="4">The sequence shown here is derived from an EMBL/GenBank/DDBJ whole genome shotgun (WGS) entry which is preliminary data.</text>
</comment>
<sequence length="381" mass="43782">MRKPVRAIKNKILILSNMYPSDNYPTFGIFVKKQVDQLEERGWVSNIISIRDPRTDKFHVLKKYFLWMLKAFFHILFKGNWYKVVHVHYVFPAGIFGLMAKRLWKRRLIVTVHGGDIDKMARKSERIFNLTRTILHEADQVICVGYGLYQDLLNDFHVKEDKISMLSMGVDQNTFQVRDKQAIKKKLDVPEDEKIILFVGNIIKEKGVLELLEAFQGIYQNNSKVRLHIVGPYKNKSFFDQVQEKIKRLDIEEQVVFHGVLSPEEVAYWMNASEMLVLPSWMEGFGLVALEAMSSGIPVVGSDVGGLSILLGDNCGVKFPVKNSDQLANSITNILNDDKRADQLIENGLHRAREHNSDTLLNKVISIYKGESIDEKQTQTQ</sequence>
<gene>
    <name evidence="4" type="ORF">QQS35_00170</name>
</gene>
<keyword evidence="5" id="KW-1185">Reference proteome</keyword>
<dbReference type="Proteomes" id="UP001235343">
    <property type="component" value="Unassembled WGS sequence"/>
</dbReference>
<dbReference type="PANTHER" id="PTHR46401:SF2">
    <property type="entry name" value="GLYCOSYLTRANSFERASE WBBK-RELATED"/>
    <property type="match status" value="1"/>
</dbReference>
<keyword evidence="1 4" id="KW-0808">Transferase</keyword>
<dbReference type="Pfam" id="PF13439">
    <property type="entry name" value="Glyco_transf_4"/>
    <property type="match status" value="1"/>
</dbReference>
<name>A0ABT7KZJ8_9BACI</name>
<dbReference type="InterPro" id="IPR001296">
    <property type="entry name" value="Glyco_trans_1"/>
</dbReference>
<feature type="domain" description="Glycosyl transferase family 1" evidence="2">
    <location>
        <begin position="179"/>
        <end position="348"/>
    </location>
</feature>
<dbReference type="Pfam" id="PF00534">
    <property type="entry name" value="Glycos_transf_1"/>
    <property type="match status" value="1"/>
</dbReference>
<dbReference type="SUPFAM" id="SSF53756">
    <property type="entry name" value="UDP-Glycosyltransferase/glycogen phosphorylase"/>
    <property type="match status" value="1"/>
</dbReference>